<dbReference type="PANTHER" id="PTHR35020:SF2">
    <property type="entry name" value="N-ACETYLGLUCOSAMINE-INDUCED PROTEIN 1"/>
    <property type="match status" value="1"/>
</dbReference>
<sequence>MLNGILTPESATFKTNRPETVKVLEIPTSPDDPTIKLLAAFGVPKRRLPPTLRMIWSPTASQDTRNIIQRDGVLREDLLKVETRVAAFFVQVFKVAMSAPIKPFTYAPELDPLDWDQSVSAIQNERWEEFSRQEQVLKNYIKWRDEVLETYVTAAGNIPLLRPSNGPAPLAMKAARPELKACAHIDQLKVEIFGYEASTDESSGKIYARSPADPSQIRDKVLRTNVYPYYTKPPGQITHSVLWYRDEMTADEISALLLERLPGDQFVFWINPPHRRTIPEINHCHVLYRKTAAQAQIISKDR</sequence>
<keyword evidence="2" id="KW-1185">Reference proteome</keyword>
<dbReference type="GO" id="GO:0005737">
    <property type="term" value="C:cytoplasm"/>
    <property type="evidence" value="ECO:0007669"/>
    <property type="project" value="TreeGrafter"/>
</dbReference>
<dbReference type="AlphaFoldDB" id="A0A507E6H7"/>
<dbReference type="Pfam" id="PF12239">
    <property type="entry name" value="DUF3605"/>
    <property type="match status" value="1"/>
</dbReference>
<accession>A0A507E6H7</accession>
<dbReference type="InterPro" id="IPR022036">
    <property type="entry name" value="DUF3605"/>
</dbReference>
<organism evidence="1 2">
    <name type="scientific">Powellomyces hirtus</name>
    <dbReference type="NCBI Taxonomy" id="109895"/>
    <lineage>
        <taxon>Eukaryota</taxon>
        <taxon>Fungi</taxon>
        <taxon>Fungi incertae sedis</taxon>
        <taxon>Chytridiomycota</taxon>
        <taxon>Chytridiomycota incertae sedis</taxon>
        <taxon>Chytridiomycetes</taxon>
        <taxon>Spizellomycetales</taxon>
        <taxon>Powellomycetaceae</taxon>
        <taxon>Powellomyces</taxon>
    </lineage>
</organism>
<dbReference type="GO" id="GO:0006044">
    <property type="term" value="P:N-acetylglucosamine metabolic process"/>
    <property type="evidence" value="ECO:0007669"/>
    <property type="project" value="TreeGrafter"/>
</dbReference>
<evidence type="ECO:0000313" key="2">
    <source>
        <dbReference type="Proteomes" id="UP000318582"/>
    </source>
</evidence>
<comment type="caution">
    <text evidence="1">The sequence shown here is derived from an EMBL/GenBank/DDBJ whole genome shotgun (WGS) entry which is preliminary data.</text>
</comment>
<gene>
    <name evidence="1" type="ORF">PhCBS80983_g02989</name>
</gene>
<name>A0A507E6H7_9FUNG</name>
<proteinExistence type="predicted"/>
<protein>
    <submittedName>
        <fullName evidence="1">Uncharacterized protein</fullName>
    </submittedName>
</protein>
<dbReference type="PANTHER" id="PTHR35020">
    <property type="entry name" value="N-ACETYLGLUCOSAMINE-INDUCED PROTEIN 1"/>
    <property type="match status" value="1"/>
</dbReference>
<reference evidence="1 2" key="1">
    <citation type="journal article" date="2019" name="Sci. Rep.">
        <title>Comparative genomics of chytrid fungi reveal insights into the obligate biotrophic and pathogenic lifestyle of Synchytrium endobioticum.</title>
        <authorList>
            <person name="van de Vossenberg B.T.L.H."/>
            <person name="Warris S."/>
            <person name="Nguyen H.D.T."/>
            <person name="van Gent-Pelzer M.P.E."/>
            <person name="Joly D.L."/>
            <person name="van de Geest H.C."/>
            <person name="Bonants P.J.M."/>
            <person name="Smith D.S."/>
            <person name="Levesque C.A."/>
            <person name="van der Lee T.A.J."/>
        </authorList>
    </citation>
    <scope>NUCLEOTIDE SEQUENCE [LARGE SCALE GENOMIC DNA]</scope>
    <source>
        <strain evidence="1 2">CBS 809.83</strain>
    </source>
</reference>
<evidence type="ECO:0000313" key="1">
    <source>
        <dbReference type="EMBL" id="TPX58680.1"/>
    </source>
</evidence>
<dbReference type="EMBL" id="QEAQ01000033">
    <property type="protein sequence ID" value="TPX58680.1"/>
    <property type="molecule type" value="Genomic_DNA"/>
</dbReference>
<dbReference type="Proteomes" id="UP000318582">
    <property type="component" value="Unassembled WGS sequence"/>
</dbReference>